<proteinExistence type="inferred from homology"/>
<reference evidence="23 24" key="1">
    <citation type="journal article" date="2018" name="Nat. Microbiol.">
        <title>Leveraging single-cell genomics to expand the fungal tree of life.</title>
        <authorList>
            <person name="Ahrendt S.R."/>
            <person name="Quandt C.A."/>
            <person name="Ciobanu D."/>
            <person name="Clum A."/>
            <person name="Salamov A."/>
            <person name="Andreopoulos B."/>
            <person name="Cheng J.F."/>
            <person name="Woyke T."/>
            <person name="Pelin A."/>
            <person name="Henrissat B."/>
            <person name="Reynolds N.K."/>
            <person name="Benny G.L."/>
            <person name="Smith M.E."/>
            <person name="James T.Y."/>
            <person name="Grigoriev I.V."/>
        </authorList>
    </citation>
    <scope>NUCLEOTIDE SEQUENCE [LARGE SCALE GENOMIC DNA]</scope>
    <source>
        <strain evidence="23 24">ATCC 52028</strain>
    </source>
</reference>
<evidence type="ECO:0000256" key="8">
    <source>
        <dbReference type="ARBA" id="ARBA00022679"/>
    </source>
</evidence>
<dbReference type="PROSITE" id="PS00599">
    <property type="entry name" value="AA_TRANSFER_CLASS_2"/>
    <property type="match status" value="1"/>
</dbReference>
<dbReference type="OrthoDB" id="65434at2759"/>
<dbReference type="InterPro" id="IPR015424">
    <property type="entry name" value="PyrdxlP-dep_Trfase"/>
</dbReference>
<gene>
    <name evidence="21" type="ORF">CAUPRSCDRAFT_5502</name>
    <name evidence="22" type="ORF">CXG81DRAFT_12982</name>
</gene>
<dbReference type="AlphaFoldDB" id="A0A4P9X1L8"/>
<accession>A0A4P9X1L8</accession>
<dbReference type="CDD" id="cd06454">
    <property type="entry name" value="KBL_like"/>
    <property type="match status" value="1"/>
</dbReference>
<feature type="domain" description="Aminotransferase class I/classII large" evidence="20">
    <location>
        <begin position="149"/>
        <end position="507"/>
    </location>
</feature>
<keyword evidence="14" id="KW-0443">Lipid metabolism</keyword>
<dbReference type="InterPro" id="IPR015421">
    <property type="entry name" value="PyrdxlP-dep_Trfase_major"/>
</dbReference>
<dbReference type="EC" id="2.3.1.50" evidence="7"/>
<evidence type="ECO:0000256" key="11">
    <source>
        <dbReference type="ARBA" id="ARBA00022898"/>
    </source>
</evidence>
<comment type="pathway">
    <text evidence="4">Lipid metabolism; sphingolipid metabolism.</text>
</comment>
<dbReference type="InterPro" id="IPR004839">
    <property type="entry name" value="Aminotransferase_I/II_large"/>
</dbReference>
<dbReference type="Proteomes" id="UP000274922">
    <property type="component" value="Unassembled WGS sequence"/>
</dbReference>
<evidence type="ECO:0000313" key="24">
    <source>
        <dbReference type="Proteomes" id="UP000274922"/>
    </source>
</evidence>
<evidence type="ECO:0000256" key="7">
    <source>
        <dbReference type="ARBA" id="ARBA00013220"/>
    </source>
</evidence>
<evidence type="ECO:0000256" key="6">
    <source>
        <dbReference type="ARBA" id="ARBA00008392"/>
    </source>
</evidence>
<comment type="cofactor">
    <cofactor evidence="1 18">
        <name>pyridoxal 5'-phosphate</name>
        <dbReference type="ChEBI" id="CHEBI:597326"/>
    </cofactor>
</comment>
<dbReference type="FunFam" id="3.40.640.10:FF:000047">
    <property type="entry name" value="serine palmitoyltransferase 2 isoform X1"/>
    <property type="match status" value="1"/>
</dbReference>
<evidence type="ECO:0000256" key="15">
    <source>
        <dbReference type="ARBA" id="ARBA00023136"/>
    </source>
</evidence>
<evidence type="ECO:0000256" key="13">
    <source>
        <dbReference type="ARBA" id="ARBA00022989"/>
    </source>
</evidence>
<dbReference type="Gene3D" id="3.40.640.10">
    <property type="entry name" value="Type I PLP-dependent aspartate aminotransferase-like (Major domain)"/>
    <property type="match status" value="1"/>
</dbReference>
<keyword evidence="24" id="KW-1185">Reference proteome</keyword>
<evidence type="ECO:0000256" key="17">
    <source>
        <dbReference type="ARBA" id="ARBA00048528"/>
    </source>
</evidence>
<evidence type="ECO:0000256" key="2">
    <source>
        <dbReference type="ARBA" id="ARBA00004240"/>
    </source>
</evidence>
<dbReference type="GO" id="GO:0046512">
    <property type="term" value="P:sphingosine biosynthetic process"/>
    <property type="evidence" value="ECO:0007669"/>
    <property type="project" value="TreeGrafter"/>
</dbReference>
<reference evidence="21" key="3">
    <citation type="submission" date="2018-08" db="EMBL/GenBank/DDBJ databases">
        <title>Leveraging single-cell genomics to expand the Fungal Tree of Life.</title>
        <authorList>
            <consortium name="DOE Joint Genome Institute"/>
            <person name="Ahrendt S.R."/>
            <person name="Quandt C.A."/>
            <person name="Ciobanu D."/>
            <person name="Clum A."/>
            <person name="Salamov A."/>
            <person name="Andreopoulos B."/>
            <person name="Cheng J.-F."/>
            <person name="Woyke T."/>
            <person name="Pelin A."/>
            <person name="Henrissat B."/>
            <person name="Reynolds N."/>
            <person name="Benny G.L."/>
            <person name="Smith M.E."/>
            <person name="James T.Y."/>
            <person name="Grigoriev I.V."/>
        </authorList>
    </citation>
    <scope>NUCLEOTIDE SEQUENCE</scope>
    <source>
        <strain evidence="21">ATCC 52028</strain>
    </source>
</reference>
<evidence type="ECO:0000256" key="12">
    <source>
        <dbReference type="ARBA" id="ARBA00022919"/>
    </source>
</evidence>
<dbReference type="Proteomes" id="UP000268535">
    <property type="component" value="Unassembled WGS sequence"/>
</dbReference>
<keyword evidence="13 19" id="KW-1133">Transmembrane helix</keyword>
<evidence type="ECO:0000259" key="20">
    <source>
        <dbReference type="Pfam" id="PF00155"/>
    </source>
</evidence>
<evidence type="ECO:0000256" key="5">
    <source>
        <dbReference type="ARBA" id="ARBA00004991"/>
    </source>
</evidence>
<dbReference type="PANTHER" id="PTHR13693">
    <property type="entry name" value="CLASS II AMINOTRANSFERASE/8-AMINO-7-OXONONANOATE SYNTHASE"/>
    <property type="match status" value="1"/>
</dbReference>
<keyword evidence="16" id="KW-0012">Acyltransferase</keyword>
<evidence type="ECO:0000256" key="10">
    <source>
        <dbReference type="ARBA" id="ARBA00022824"/>
    </source>
</evidence>
<evidence type="ECO:0000313" key="21">
    <source>
        <dbReference type="EMBL" id="RKO98070.1"/>
    </source>
</evidence>
<evidence type="ECO:0000313" key="23">
    <source>
        <dbReference type="Proteomes" id="UP000268535"/>
    </source>
</evidence>
<comment type="subcellular location">
    <subcellularLocation>
        <location evidence="2">Endoplasmic reticulum</location>
    </subcellularLocation>
    <subcellularLocation>
        <location evidence="3">Membrane</location>
    </subcellularLocation>
</comment>
<comment type="catalytic activity">
    <reaction evidence="17">
        <text>L-serine + hexadecanoyl-CoA + H(+) = 3-oxosphinganine + CO2 + CoA</text>
        <dbReference type="Rhea" id="RHEA:14761"/>
        <dbReference type="ChEBI" id="CHEBI:15378"/>
        <dbReference type="ChEBI" id="CHEBI:16526"/>
        <dbReference type="ChEBI" id="CHEBI:33384"/>
        <dbReference type="ChEBI" id="CHEBI:57287"/>
        <dbReference type="ChEBI" id="CHEBI:57379"/>
        <dbReference type="ChEBI" id="CHEBI:58299"/>
        <dbReference type="EC" id="2.3.1.50"/>
    </reaction>
</comment>
<name>A0A4P9X1L8_9FUNG</name>
<dbReference type="PANTHER" id="PTHR13693:SF3">
    <property type="entry name" value="LD36009P"/>
    <property type="match status" value="1"/>
</dbReference>
<evidence type="ECO:0000256" key="16">
    <source>
        <dbReference type="ARBA" id="ARBA00023315"/>
    </source>
</evidence>
<keyword evidence="11 18" id="KW-0663">Pyridoxal phosphate</keyword>
<evidence type="ECO:0000313" key="22">
    <source>
        <dbReference type="EMBL" id="RKP00634.1"/>
    </source>
</evidence>
<dbReference type="GO" id="GO:0030170">
    <property type="term" value="F:pyridoxal phosphate binding"/>
    <property type="evidence" value="ECO:0007669"/>
    <property type="project" value="InterPro"/>
</dbReference>
<dbReference type="EMBL" id="ML009120">
    <property type="protein sequence ID" value="RKO98070.1"/>
    <property type="molecule type" value="Genomic_DNA"/>
</dbReference>
<evidence type="ECO:0000256" key="18">
    <source>
        <dbReference type="RuleBase" id="RU003693"/>
    </source>
</evidence>
<comment type="similarity">
    <text evidence="6 18">Belongs to the class-II pyridoxal-phosphate-dependent aminotransferase family.</text>
</comment>
<evidence type="ECO:0000256" key="14">
    <source>
        <dbReference type="ARBA" id="ARBA00023098"/>
    </source>
</evidence>
<organism evidence="21 23">
    <name type="scientific">Caulochytrium protostelioides</name>
    <dbReference type="NCBI Taxonomy" id="1555241"/>
    <lineage>
        <taxon>Eukaryota</taxon>
        <taxon>Fungi</taxon>
        <taxon>Fungi incertae sedis</taxon>
        <taxon>Chytridiomycota</taxon>
        <taxon>Chytridiomycota incertae sedis</taxon>
        <taxon>Chytridiomycetes</taxon>
        <taxon>Caulochytriales</taxon>
        <taxon>Caulochytriaceae</taxon>
        <taxon>Caulochytrium</taxon>
    </lineage>
</organism>
<keyword evidence="9 19" id="KW-0812">Transmembrane</keyword>
<dbReference type="InterPro" id="IPR050087">
    <property type="entry name" value="AON_synthase_class-II"/>
</dbReference>
<dbReference type="InterPro" id="IPR015422">
    <property type="entry name" value="PyrdxlP-dep_Trfase_small"/>
</dbReference>
<evidence type="ECO:0000256" key="9">
    <source>
        <dbReference type="ARBA" id="ARBA00022692"/>
    </source>
</evidence>
<feature type="transmembrane region" description="Helical" evidence="19">
    <location>
        <begin position="58"/>
        <end position="78"/>
    </location>
</feature>
<keyword evidence="12" id="KW-0746">Sphingolipid metabolism</keyword>
<comment type="pathway">
    <text evidence="5">Sphingolipid metabolism.</text>
</comment>
<dbReference type="STRING" id="1555241.A0A4P9X1L8"/>
<evidence type="ECO:0000256" key="19">
    <source>
        <dbReference type="SAM" id="Phobius"/>
    </source>
</evidence>
<dbReference type="GO" id="GO:0004758">
    <property type="term" value="F:serine C-palmitoyltransferase activity"/>
    <property type="evidence" value="ECO:0007669"/>
    <property type="project" value="UniProtKB-EC"/>
</dbReference>
<keyword evidence="10" id="KW-0256">Endoplasmic reticulum</keyword>
<dbReference type="SUPFAM" id="SSF53383">
    <property type="entry name" value="PLP-dependent transferases"/>
    <property type="match status" value="1"/>
</dbReference>
<protein>
    <recommendedName>
        <fullName evidence="7">serine C-palmitoyltransferase</fullName>
        <ecNumber evidence="7">2.3.1.50</ecNumber>
    </recommendedName>
</protein>
<dbReference type="InterPro" id="IPR001917">
    <property type="entry name" value="Aminotrans_II_pyridoxalP_BS"/>
</dbReference>
<keyword evidence="8 21" id="KW-0808">Transferase</keyword>
<dbReference type="Pfam" id="PF00155">
    <property type="entry name" value="Aminotran_1_2"/>
    <property type="match status" value="1"/>
</dbReference>
<sequence>MGVAKAAERKNSVANSVLTQPPVLHNPAKNPAPVLEEEESAEDAILKSIPSWVVITTYLSYIVLIVVGHVRDFFGFYFRRSKYSRLFVQNGYAPISSGFDTFYHRHMYMRLRDVFNRPITGVAGRTVHLLDRVTYNNNETFELTGKVREVLNLSSYNYLGFAQCEGPCAEAVEDSIRRLGIASTSPRTEIGSSELHYRLEETVAEFVGQEAALVVNMGFATNSTTIPALVGKGCLIISDELNHASLVSGSRLSGANIRVFKHNNARDLEQVVRDAIAQGQDRTHRPWKKILVVIEGLYSMEGNICCLPEIVALRRKYGFYLYLDEAHSIGAMGPNGRGICDYFGVNPKEVDILMGTFTKSFGAAGGYISGSKDLINSLRLTCHSSVYAESMPYPVLTQVYSSLRIIMGREGGDDGRRRIATLARNQRWLSQALRREGFVVLGHDSPVIPVLLMHPAKICLFSRLCLERGLAIVVVGYPATPIIASRVRICVSAAHSMEDLRYAMKVISEVGDILCLKFGSKTLAPPAITVN</sequence>
<dbReference type="EMBL" id="ML014206">
    <property type="protein sequence ID" value="RKP00634.1"/>
    <property type="molecule type" value="Genomic_DNA"/>
</dbReference>
<keyword evidence="15 19" id="KW-0472">Membrane</keyword>
<evidence type="ECO:0000256" key="4">
    <source>
        <dbReference type="ARBA" id="ARBA00004760"/>
    </source>
</evidence>
<dbReference type="GO" id="GO:0016020">
    <property type="term" value="C:membrane"/>
    <property type="evidence" value="ECO:0007669"/>
    <property type="project" value="UniProtKB-SubCell"/>
</dbReference>
<evidence type="ECO:0000256" key="3">
    <source>
        <dbReference type="ARBA" id="ARBA00004370"/>
    </source>
</evidence>
<dbReference type="Gene3D" id="3.90.1150.10">
    <property type="entry name" value="Aspartate Aminotransferase, domain 1"/>
    <property type="match status" value="1"/>
</dbReference>
<evidence type="ECO:0000256" key="1">
    <source>
        <dbReference type="ARBA" id="ARBA00001933"/>
    </source>
</evidence>
<dbReference type="GO" id="GO:0046513">
    <property type="term" value="P:ceramide biosynthetic process"/>
    <property type="evidence" value="ECO:0007669"/>
    <property type="project" value="TreeGrafter"/>
</dbReference>
<reference evidence="22" key="2">
    <citation type="submission" date="2018-04" db="EMBL/GenBank/DDBJ databases">
        <title>Leveraging single-cell genomics to expand the Fungal Tree of Life.</title>
        <authorList>
            <consortium name="DOE Joint Genome Institute"/>
            <person name="Ahrendt S.R."/>
            <person name="Quandt C.A."/>
            <person name="Ciobanu D."/>
            <person name="Clum A."/>
            <person name="Salamov A."/>
            <person name="Andreopoulos B."/>
            <person name="Cheng J.-F."/>
            <person name="Woyke T."/>
            <person name="Pelin A."/>
            <person name="Henrissat B."/>
            <person name="Benny G.L."/>
            <person name="Smith M.E."/>
            <person name="James T.Y."/>
            <person name="Grigoriev I.V."/>
        </authorList>
    </citation>
    <scope>NUCLEOTIDE SEQUENCE</scope>
    <source>
        <strain evidence="22">ATCC 52028</strain>
    </source>
</reference>
<dbReference type="GO" id="GO:0017059">
    <property type="term" value="C:serine palmitoyltransferase complex"/>
    <property type="evidence" value="ECO:0007669"/>
    <property type="project" value="TreeGrafter"/>
</dbReference>
<dbReference type="GO" id="GO:0005783">
    <property type="term" value="C:endoplasmic reticulum"/>
    <property type="evidence" value="ECO:0007669"/>
    <property type="project" value="UniProtKB-SubCell"/>
</dbReference>